<evidence type="ECO:0000259" key="5">
    <source>
        <dbReference type="Pfam" id="PF13976"/>
    </source>
</evidence>
<dbReference type="EMBL" id="BKCJ010004522">
    <property type="protein sequence ID" value="GEU61542.1"/>
    <property type="molecule type" value="Genomic_DNA"/>
</dbReference>
<accession>A0A6L2LM46</accession>
<feature type="region of interest" description="Disordered" evidence="2">
    <location>
        <begin position="1"/>
        <end position="22"/>
    </location>
</feature>
<name>A0A6L2LM46_TANCI</name>
<dbReference type="PANTHER" id="PTHR11439:SF495">
    <property type="entry name" value="REVERSE TRANSCRIPTASE, RNA-DEPENDENT DNA POLYMERASE-RELATED"/>
    <property type="match status" value="1"/>
</dbReference>
<dbReference type="InterPro" id="IPR043502">
    <property type="entry name" value="DNA/RNA_pol_sf"/>
</dbReference>
<dbReference type="Gene3D" id="2.40.70.10">
    <property type="entry name" value="Acid Proteases"/>
    <property type="match status" value="1"/>
</dbReference>
<feature type="domain" description="GAG-pre-integrase" evidence="5">
    <location>
        <begin position="1009"/>
        <end position="1057"/>
    </location>
</feature>
<feature type="region of interest" description="Disordered" evidence="2">
    <location>
        <begin position="1824"/>
        <end position="1856"/>
    </location>
</feature>
<feature type="domain" description="Reverse transcriptase Ty1/copia-type" evidence="4">
    <location>
        <begin position="1344"/>
        <end position="1528"/>
    </location>
</feature>
<feature type="region of interest" description="Disordered" evidence="2">
    <location>
        <begin position="769"/>
        <end position="799"/>
    </location>
</feature>
<dbReference type="CDD" id="cd09272">
    <property type="entry name" value="RNase_HI_RT_Ty1"/>
    <property type="match status" value="1"/>
</dbReference>
<proteinExistence type="predicted"/>
<feature type="compositionally biased region" description="Polar residues" evidence="2">
    <location>
        <begin position="9"/>
        <end position="22"/>
    </location>
</feature>
<dbReference type="PANTHER" id="PTHR11439">
    <property type="entry name" value="GAG-POL-RELATED RETROTRANSPOSON"/>
    <property type="match status" value="1"/>
</dbReference>
<evidence type="ECO:0000259" key="3">
    <source>
        <dbReference type="Pfam" id="PF03732"/>
    </source>
</evidence>
<gene>
    <name evidence="6" type="ORF">Tci_033520</name>
</gene>
<dbReference type="Pfam" id="PF13976">
    <property type="entry name" value="gag_pre-integrs"/>
    <property type="match status" value="1"/>
</dbReference>
<dbReference type="CDD" id="cd00303">
    <property type="entry name" value="retropepsin_like"/>
    <property type="match status" value="1"/>
</dbReference>
<dbReference type="Pfam" id="PF07727">
    <property type="entry name" value="RVT_2"/>
    <property type="match status" value="1"/>
</dbReference>
<protein>
    <submittedName>
        <fullName evidence="6">Putative ribonuclease H-like domain-containing protein</fullName>
    </submittedName>
</protein>
<dbReference type="SUPFAM" id="SSF56672">
    <property type="entry name" value="DNA/RNA polymerases"/>
    <property type="match status" value="1"/>
</dbReference>
<evidence type="ECO:0000256" key="2">
    <source>
        <dbReference type="SAM" id="MobiDB-lite"/>
    </source>
</evidence>
<evidence type="ECO:0000313" key="6">
    <source>
        <dbReference type="EMBL" id="GEU61542.1"/>
    </source>
</evidence>
<feature type="compositionally biased region" description="Basic and acidic residues" evidence="2">
    <location>
        <begin position="1077"/>
        <end position="1097"/>
    </location>
</feature>
<comment type="caution">
    <text evidence="6">The sequence shown here is derived from an EMBL/GenBank/DDBJ whole genome shotgun (WGS) entry which is preliminary data.</text>
</comment>
<reference evidence="6" key="1">
    <citation type="journal article" date="2019" name="Sci. Rep.">
        <title>Draft genome of Tanacetum cinerariifolium, the natural source of mosquito coil.</title>
        <authorList>
            <person name="Yamashiro T."/>
            <person name="Shiraishi A."/>
            <person name="Satake H."/>
            <person name="Nakayama K."/>
        </authorList>
    </citation>
    <scope>NUCLEOTIDE SEQUENCE</scope>
</reference>
<feature type="region of interest" description="Disordered" evidence="2">
    <location>
        <begin position="1069"/>
        <end position="1123"/>
    </location>
</feature>
<evidence type="ECO:0000256" key="1">
    <source>
        <dbReference type="SAM" id="Coils"/>
    </source>
</evidence>
<evidence type="ECO:0000259" key="4">
    <source>
        <dbReference type="Pfam" id="PF07727"/>
    </source>
</evidence>
<dbReference type="InterPro" id="IPR005162">
    <property type="entry name" value="Retrotrans_gag_dom"/>
</dbReference>
<feature type="compositionally biased region" description="Basic and acidic residues" evidence="2">
    <location>
        <begin position="1109"/>
        <end position="1122"/>
    </location>
</feature>
<dbReference type="InterPro" id="IPR025724">
    <property type="entry name" value="GAG-pre-integrase_dom"/>
</dbReference>
<keyword evidence="1" id="KW-0175">Coiled coil</keyword>
<dbReference type="Pfam" id="PF03732">
    <property type="entry name" value="Retrotrans_gag"/>
    <property type="match status" value="1"/>
</dbReference>
<feature type="domain" description="Retrotransposon gag" evidence="3">
    <location>
        <begin position="116"/>
        <end position="190"/>
    </location>
</feature>
<dbReference type="InterPro" id="IPR013103">
    <property type="entry name" value="RVT_2"/>
</dbReference>
<feature type="coiled-coil region" evidence="1">
    <location>
        <begin position="1864"/>
        <end position="1905"/>
    </location>
</feature>
<organism evidence="6">
    <name type="scientific">Tanacetum cinerariifolium</name>
    <name type="common">Dalmatian daisy</name>
    <name type="synonym">Chrysanthemum cinerariifolium</name>
    <dbReference type="NCBI Taxonomy" id="118510"/>
    <lineage>
        <taxon>Eukaryota</taxon>
        <taxon>Viridiplantae</taxon>
        <taxon>Streptophyta</taxon>
        <taxon>Embryophyta</taxon>
        <taxon>Tracheophyta</taxon>
        <taxon>Spermatophyta</taxon>
        <taxon>Magnoliopsida</taxon>
        <taxon>eudicotyledons</taxon>
        <taxon>Gunneridae</taxon>
        <taxon>Pentapetalae</taxon>
        <taxon>asterids</taxon>
        <taxon>campanulids</taxon>
        <taxon>Asterales</taxon>
        <taxon>Asteraceae</taxon>
        <taxon>Asteroideae</taxon>
        <taxon>Anthemideae</taxon>
        <taxon>Anthemidinae</taxon>
        <taxon>Tanacetum</taxon>
    </lineage>
</organism>
<dbReference type="InterPro" id="IPR021109">
    <property type="entry name" value="Peptidase_aspartic_dom_sf"/>
</dbReference>
<sequence>MRTRRSYFPPTSTIPRRSRKQTTNVVEPEFRTIIEMADNRTIAQMLQASIEGYKDAIVVPQINANNFKLKQTLINLVQSNQFMGRQDPYNHLRFFNKVTSTFRHPEVPNTTIKLLLFPFSLEGEARIWLDKEPPRSILTWEDLVSKFINQFFPPSKTTYLRNEITIFLQKPNETFNEAWERFKYLLSKLKVRYSRSRVTDVRENTNDPLSSSPSNSFDLQQIVASLEDKLDIRMNRFEKSLNDMKNSFVTPTAPLKAVEENQMMNFMQYLYNNKPSSSSSLLSNTIPKGEAKAITTKSGMSYKEPPIPPPGVEQQEPIEETTDMELLSIEDIQPPSVQVEVQEDKPIKKPSVVIPKAKANLPYPSRLVKEKIREKDDILAAKFMEIFRDLHFELSFADALVHMPKFALMFKKLLNNKDKLIELTKMPLNENCLAVVLKKLLEKLGDQGRFLIPCDFSEFDNCLPLADLGASINLMPLSIWKKLRLPTLNDTKMVLELADRTISKPTGVAENVFVKIENFLNDDSIPFGVEDSPFNMDEDILFLKCLLREDPIPPHPIIPNQTKLPIEEPKHSFKIGHEHFNTNLVTKDVAESSTKNLIPIPHECEVVLENGRQTTEPINDNSLILTTISNPLFDNDRINSDKINSHDEFNYDESTSNHDTVKSDYLDEFYGHFNPIHILEEERIRREHADYINRMEMLFTINPRPHNLTNDNTNVEYFSSLPIPIQENDSHQEEIDVVSITDDVLPPSVDNDDSDEEVDVLRVDTFIQNSEHEYSESEDSDFDNPPIPLQPPKPPDKGFDLRLKFQKRIRLKRDKSDQSRIKTRQKREAFNALSRSRLGYDNQVFHSIVFDCDGMFCSESDVSMPTSPVHDRYKSGEGYHAVPPPYTGTFMPPKPDLVFHDAPTFNETVPTAFNVDPSPTKHDMDSIGFLTQKINLRDKEVIDSGWSRHMTGNISYLSNFKAFNGGYVAFGGNLKGGKIIDTEFIVLSYDFKSLDENHVLLRVLRENNMYNVDLKNIVPSGDLTCLFAKATLDESNLWHRRLGHINFKAMNKLVKDKAGEGNVQQYVLFPRQSSGSKDPHNTNDDTTFEVKEPKSEVHVSPSSSAKTKKHDDKTNKEAKGKSPVELSIGVRNLSEEFEDFFDNMVNAASTPFPAVGQNSTNNTNTFSAAGPSNTVVSPTFRKSSYVDPSQYPHDPTMPALEDITYSDDEEDVSAEADFSNLETRIHVSPISTTKVHKDHPVTQIIGDLSSVTQTRSITRMVKDQGGLTQINNEDFHTCMFVCFFSQEEPKRVHQALKDPSWIEAMQEKLFQFKMQKVWVLVDLPKGKRAIGSKRVFRNKKDDSVARIETIRLFLAYASFMGFMVYQMDVKSAFLYGTTEEEVYVCQPLGFEDPDYPNKVYKVVKALYELHQAPRARYATLANYLLENGFHRGKISQALFIKKQKCDILLVQVYVNDIIFGSTNKDLGKDFKKLMKDKFQMSSIGELTFFLGLPVKQKQNRIFISQDKYVAEILRKFGLTDGKSASTPIDTEKTLLKDPDGEDVDVHTYRSMIGSLMYLTSLRPDSMFVVCACAYFQVTPKALHLHAVKRTFRYLMGKPHLGLWYPKDLPFNLVAYFDSDYAGASLDRKSTTGGCQFLGCRLISWQYKKQTVIATSSTEAEYVADASCCAQVLWIQHQLLDYGVIQYALTVSPTIYVSCIKQFWSSVSIKKTNDVVCLQALIDMRKVIITEDTVRQALQFDDAKSIDCLPNAEIFAELERMGLVRNVDSSSKFYMYLRFLQLTIDAQVSNLSSHTTKYTSYALTQKVFANMRRVGKGFSGVDTPLFEGFTSTPPPSPHQSPISQPSSPPPQQPPSHDVAISMDLLNTLLETCTTLTRKVEALEQDKIAQALEITKLKERVKRLEKNRKLKVSGLKRLKKVRSAQRVESSADIVMDDLEDASKQEG</sequence>